<reference evidence="1" key="2">
    <citation type="journal article" date="2015" name="Fish Shellfish Immunol.">
        <title>Early steps in the European eel (Anguilla anguilla)-Vibrio vulnificus interaction in the gills: Role of the RtxA13 toxin.</title>
        <authorList>
            <person name="Callol A."/>
            <person name="Pajuelo D."/>
            <person name="Ebbesson L."/>
            <person name="Teles M."/>
            <person name="MacKenzie S."/>
            <person name="Amaro C."/>
        </authorList>
    </citation>
    <scope>NUCLEOTIDE SEQUENCE</scope>
</reference>
<dbReference type="EMBL" id="GBXM01091099">
    <property type="protein sequence ID" value="JAH17478.1"/>
    <property type="molecule type" value="Transcribed_RNA"/>
</dbReference>
<proteinExistence type="predicted"/>
<organism evidence="1">
    <name type="scientific">Anguilla anguilla</name>
    <name type="common">European freshwater eel</name>
    <name type="synonym">Muraena anguilla</name>
    <dbReference type="NCBI Taxonomy" id="7936"/>
    <lineage>
        <taxon>Eukaryota</taxon>
        <taxon>Metazoa</taxon>
        <taxon>Chordata</taxon>
        <taxon>Craniata</taxon>
        <taxon>Vertebrata</taxon>
        <taxon>Euteleostomi</taxon>
        <taxon>Actinopterygii</taxon>
        <taxon>Neopterygii</taxon>
        <taxon>Teleostei</taxon>
        <taxon>Anguilliformes</taxon>
        <taxon>Anguillidae</taxon>
        <taxon>Anguilla</taxon>
    </lineage>
</organism>
<name>A0A0E9QN30_ANGAN</name>
<accession>A0A0E9QN30</accession>
<protein>
    <submittedName>
        <fullName evidence="1">Uncharacterized protein</fullName>
    </submittedName>
</protein>
<dbReference type="AlphaFoldDB" id="A0A0E9QN30"/>
<evidence type="ECO:0000313" key="1">
    <source>
        <dbReference type="EMBL" id="JAH17478.1"/>
    </source>
</evidence>
<sequence length="60" mass="6956">MFVSRWENRGSATGSLSLREITMTPHRCVNTTLFFLLSHIQFPISRLYPNIHGKEDIAQH</sequence>
<reference evidence="1" key="1">
    <citation type="submission" date="2014-11" db="EMBL/GenBank/DDBJ databases">
        <authorList>
            <person name="Amaro Gonzalez C."/>
        </authorList>
    </citation>
    <scope>NUCLEOTIDE SEQUENCE</scope>
</reference>